<evidence type="ECO:0000313" key="2">
    <source>
        <dbReference type="EMBL" id="MBP1856308.1"/>
    </source>
</evidence>
<dbReference type="EMBL" id="JAGGJX010000008">
    <property type="protein sequence ID" value="MBP1856308.1"/>
    <property type="molecule type" value="Genomic_DNA"/>
</dbReference>
<dbReference type="Proteomes" id="UP000767291">
    <property type="component" value="Unassembled WGS sequence"/>
</dbReference>
<evidence type="ECO:0000259" key="1">
    <source>
        <dbReference type="Pfam" id="PF22696"/>
    </source>
</evidence>
<name>A0ABS4EED3_9FIRM</name>
<proteinExistence type="predicted"/>
<dbReference type="RefSeq" id="WP_209457639.1">
    <property type="nucleotide sequence ID" value="NZ_BAAACS010000005.1"/>
</dbReference>
<sequence length="78" mass="8884">MLSAESQATPFVKKYITKQEIVKKSSLTVYDVKDGFINRIPDYKSTIDNAGKYLELYEIEVKEVTVTLDLETSYTLGL</sequence>
<accession>A0ABS4EED3</accession>
<dbReference type="Gene3D" id="2.30.110.10">
    <property type="entry name" value="Electron Transport, Fmn-binding Protein, Chain A"/>
    <property type="match status" value="1"/>
</dbReference>
<organism evidence="2 3">
    <name type="scientific">Metaclostridioides mangenotii</name>
    <dbReference type="NCBI Taxonomy" id="1540"/>
    <lineage>
        <taxon>Bacteria</taxon>
        <taxon>Bacillati</taxon>
        <taxon>Bacillota</taxon>
        <taxon>Clostridia</taxon>
        <taxon>Peptostreptococcales</taxon>
        <taxon>Peptostreptococcaceae</taxon>
        <taxon>Metaclostridioides</taxon>
    </lineage>
</organism>
<protein>
    <recommendedName>
        <fullName evidence="1">Pyridoxamine 5'-phosphate oxidase-like domain-containing protein</fullName>
    </recommendedName>
</protein>
<reference evidence="2 3" key="1">
    <citation type="submission" date="2021-03" db="EMBL/GenBank/DDBJ databases">
        <title>Genomic Encyclopedia of Type Strains, Phase IV (KMG-IV): sequencing the most valuable type-strain genomes for metagenomic binning, comparative biology and taxonomic classification.</title>
        <authorList>
            <person name="Goeker M."/>
        </authorList>
    </citation>
    <scope>NUCLEOTIDE SEQUENCE [LARGE SCALE GENOMIC DNA]</scope>
    <source>
        <strain evidence="2 3">DSM 1289</strain>
    </source>
</reference>
<feature type="domain" description="Pyridoxamine 5'-phosphate oxidase-like" evidence="1">
    <location>
        <begin position="17"/>
        <end position="70"/>
    </location>
</feature>
<dbReference type="InterPro" id="IPR055196">
    <property type="entry name" value="Putative_PNPOx_2"/>
</dbReference>
<dbReference type="Pfam" id="PF22696">
    <property type="entry name" value="Putative_PNPOx_2"/>
    <property type="match status" value="1"/>
</dbReference>
<evidence type="ECO:0000313" key="3">
    <source>
        <dbReference type="Proteomes" id="UP000767291"/>
    </source>
</evidence>
<dbReference type="InterPro" id="IPR012349">
    <property type="entry name" value="Split_barrel_FMN-bd"/>
</dbReference>
<comment type="caution">
    <text evidence="2">The sequence shown here is derived from an EMBL/GenBank/DDBJ whole genome shotgun (WGS) entry which is preliminary data.</text>
</comment>
<gene>
    <name evidence="2" type="ORF">J2Z43_002760</name>
</gene>
<keyword evidence="3" id="KW-1185">Reference proteome</keyword>